<dbReference type="EMBL" id="VSRR010015127">
    <property type="protein sequence ID" value="MPC57837.1"/>
    <property type="molecule type" value="Genomic_DNA"/>
</dbReference>
<dbReference type="Proteomes" id="UP000324222">
    <property type="component" value="Unassembled WGS sequence"/>
</dbReference>
<accession>A0A5B7GKR3</accession>
<keyword evidence="2" id="KW-1185">Reference proteome</keyword>
<comment type="caution">
    <text evidence="1">The sequence shown here is derived from an EMBL/GenBank/DDBJ whole genome shotgun (WGS) entry which is preliminary data.</text>
</comment>
<reference evidence="1 2" key="1">
    <citation type="submission" date="2019-05" db="EMBL/GenBank/DDBJ databases">
        <title>Another draft genome of Portunus trituberculatus and its Hox gene families provides insights of decapod evolution.</title>
        <authorList>
            <person name="Jeong J.-H."/>
            <person name="Song I."/>
            <person name="Kim S."/>
            <person name="Choi T."/>
            <person name="Kim D."/>
            <person name="Ryu S."/>
            <person name="Kim W."/>
        </authorList>
    </citation>
    <scope>NUCLEOTIDE SEQUENCE [LARGE SCALE GENOMIC DNA]</scope>
    <source>
        <tissue evidence="1">Muscle</tissue>
    </source>
</reference>
<proteinExistence type="predicted"/>
<protein>
    <submittedName>
        <fullName evidence="1">Uncharacterized protein</fullName>
    </submittedName>
</protein>
<gene>
    <name evidence="1" type="ORF">E2C01_051825</name>
</gene>
<evidence type="ECO:0000313" key="2">
    <source>
        <dbReference type="Proteomes" id="UP000324222"/>
    </source>
</evidence>
<dbReference type="AlphaFoldDB" id="A0A5B7GKR3"/>
<evidence type="ECO:0000313" key="1">
    <source>
        <dbReference type="EMBL" id="MPC57837.1"/>
    </source>
</evidence>
<name>A0A5B7GKR3_PORTR</name>
<sequence length="42" mass="4683">MMAAVVVKRKVALVVLVMANTFHQLPRVRLTPACTPRHSRLA</sequence>
<organism evidence="1 2">
    <name type="scientific">Portunus trituberculatus</name>
    <name type="common">Swimming crab</name>
    <name type="synonym">Neptunus trituberculatus</name>
    <dbReference type="NCBI Taxonomy" id="210409"/>
    <lineage>
        <taxon>Eukaryota</taxon>
        <taxon>Metazoa</taxon>
        <taxon>Ecdysozoa</taxon>
        <taxon>Arthropoda</taxon>
        <taxon>Crustacea</taxon>
        <taxon>Multicrustacea</taxon>
        <taxon>Malacostraca</taxon>
        <taxon>Eumalacostraca</taxon>
        <taxon>Eucarida</taxon>
        <taxon>Decapoda</taxon>
        <taxon>Pleocyemata</taxon>
        <taxon>Brachyura</taxon>
        <taxon>Eubrachyura</taxon>
        <taxon>Portunoidea</taxon>
        <taxon>Portunidae</taxon>
        <taxon>Portuninae</taxon>
        <taxon>Portunus</taxon>
    </lineage>
</organism>